<keyword evidence="3" id="KW-1185">Reference proteome</keyword>
<evidence type="ECO:0000313" key="2">
    <source>
        <dbReference type="EMBL" id="GAA3205993.1"/>
    </source>
</evidence>
<gene>
    <name evidence="2" type="ORF">GCM10010468_21330</name>
</gene>
<accession>A0ABP6Q5S6</accession>
<organism evidence="2 3">
    <name type="scientific">Actinocorallia longicatena</name>
    <dbReference type="NCBI Taxonomy" id="111803"/>
    <lineage>
        <taxon>Bacteria</taxon>
        <taxon>Bacillati</taxon>
        <taxon>Actinomycetota</taxon>
        <taxon>Actinomycetes</taxon>
        <taxon>Streptosporangiales</taxon>
        <taxon>Thermomonosporaceae</taxon>
        <taxon>Actinocorallia</taxon>
    </lineage>
</organism>
<name>A0ABP6Q5S6_9ACTN</name>
<keyword evidence="1" id="KW-1133">Transmembrane helix</keyword>
<evidence type="ECO:0000256" key="1">
    <source>
        <dbReference type="SAM" id="Phobius"/>
    </source>
</evidence>
<dbReference type="PANTHER" id="PTHR35335">
    <property type="entry name" value="UPF0716 PROTEIN FXSA"/>
    <property type="match status" value="1"/>
</dbReference>
<dbReference type="EMBL" id="BAAAUV010000004">
    <property type="protein sequence ID" value="GAA3205993.1"/>
    <property type="molecule type" value="Genomic_DNA"/>
</dbReference>
<dbReference type="Pfam" id="PF04186">
    <property type="entry name" value="FxsA"/>
    <property type="match status" value="1"/>
</dbReference>
<dbReference type="InterPro" id="IPR007313">
    <property type="entry name" value="FxsA"/>
</dbReference>
<feature type="transmembrane region" description="Helical" evidence="1">
    <location>
        <begin position="76"/>
        <end position="103"/>
    </location>
</feature>
<comment type="caution">
    <text evidence="2">The sequence shown here is derived from an EMBL/GenBank/DDBJ whole genome shotgun (WGS) entry which is preliminary data.</text>
</comment>
<dbReference type="PANTHER" id="PTHR35335:SF1">
    <property type="entry name" value="UPF0716 PROTEIN FXSA"/>
    <property type="match status" value="1"/>
</dbReference>
<dbReference type="NCBIfam" id="NF008528">
    <property type="entry name" value="PRK11463.1-2"/>
    <property type="match status" value="1"/>
</dbReference>
<sequence length="163" mass="17800">MAVFLFVAFLALPILEIYVIIQVGQVIGGWETVFLLLVESLLGAWIVKREGRRAWRNLNSSLQSGRMPDRELADAALVLVGGVLLLTPGFVSDFFGFLCILPFTRPLVRGALLGWAARKIKVTAPPMMFPEGFARTQPGPDGAPVVRGEVIHGEVVDDDRKGT</sequence>
<dbReference type="RefSeq" id="WP_344825536.1">
    <property type="nucleotide sequence ID" value="NZ_BAAAUV010000004.1"/>
</dbReference>
<dbReference type="Proteomes" id="UP001501237">
    <property type="component" value="Unassembled WGS sequence"/>
</dbReference>
<feature type="transmembrane region" description="Helical" evidence="1">
    <location>
        <begin position="27"/>
        <end position="47"/>
    </location>
</feature>
<proteinExistence type="predicted"/>
<keyword evidence="1" id="KW-0472">Membrane</keyword>
<keyword evidence="1" id="KW-0812">Transmembrane</keyword>
<reference evidence="3" key="1">
    <citation type="journal article" date="2019" name="Int. J. Syst. Evol. Microbiol.">
        <title>The Global Catalogue of Microorganisms (GCM) 10K type strain sequencing project: providing services to taxonomists for standard genome sequencing and annotation.</title>
        <authorList>
            <consortium name="The Broad Institute Genomics Platform"/>
            <consortium name="The Broad Institute Genome Sequencing Center for Infectious Disease"/>
            <person name="Wu L."/>
            <person name="Ma J."/>
        </authorList>
    </citation>
    <scope>NUCLEOTIDE SEQUENCE [LARGE SCALE GENOMIC DNA]</scope>
    <source>
        <strain evidence="3">JCM 9377</strain>
    </source>
</reference>
<protein>
    <submittedName>
        <fullName evidence="2">Uncharacterized protein</fullName>
    </submittedName>
</protein>
<evidence type="ECO:0000313" key="3">
    <source>
        <dbReference type="Proteomes" id="UP001501237"/>
    </source>
</evidence>